<dbReference type="Proteomes" id="UP001418637">
    <property type="component" value="Unassembled WGS sequence"/>
</dbReference>
<name>A0ABV0BMC7_9HYPH</name>
<dbReference type="EMBL" id="JBBYXI010000003">
    <property type="protein sequence ID" value="MEN3931341.1"/>
    <property type="molecule type" value="Genomic_DNA"/>
</dbReference>
<comment type="caution">
    <text evidence="2">The sequence shown here is derived from an EMBL/GenBank/DDBJ whole genome shotgun (WGS) entry which is preliminary data.</text>
</comment>
<dbReference type="RefSeq" id="WP_346337373.1">
    <property type="nucleotide sequence ID" value="NZ_JBBYXI010000003.1"/>
</dbReference>
<protein>
    <submittedName>
        <fullName evidence="2">DUF4169 family protein</fullName>
    </submittedName>
</protein>
<reference evidence="2 3" key="1">
    <citation type="submission" date="2024-04" db="EMBL/GenBank/DDBJ databases">
        <title>A novel species isolated from cricket.</title>
        <authorList>
            <person name="Wang H.-C."/>
        </authorList>
    </citation>
    <scope>NUCLEOTIDE SEQUENCE [LARGE SCALE GENOMIC DNA]</scope>
    <source>
        <strain evidence="2 3">WL0021</strain>
    </source>
</reference>
<organism evidence="2 3">
    <name type="scientific">Hohaiivirga grylli</name>
    <dbReference type="NCBI Taxonomy" id="3133970"/>
    <lineage>
        <taxon>Bacteria</taxon>
        <taxon>Pseudomonadati</taxon>
        <taxon>Pseudomonadota</taxon>
        <taxon>Alphaproteobacteria</taxon>
        <taxon>Hyphomicrobiales</taxon>
        <taxon>Methylobacteriaceae</taxon>
        <taxon>Hohaiivirga</taxon>
    </lineage>
</organism>
<keyword evidence="3" id="KW-1185">Reference proteome</keyword>
<feature type="region of interest" description="Disordered" evidence="1">
    <location>
        <begin position="1"/>
        <end position="20"/>
    </location>
</feature>
<dbReference type="InterPro" id="IPR025227">
    <property type="entry name" value="DUF4169"/>
</dbReference>
<accession>A0ABV0BMC7</accession>
<proteinExistence type="predicted"/>
<gene>
    <name evidence="2" type="ORF">WJT86_09755</name>
</gene>
<dbReference type="Pfam" id="PF13770">
    <property type="entry name" value="DUF4169"/>
    <property type="match status" value="1"/>
</dbReference>
<evidence type="ECO:0000313" key="3">
    <source>
        <dbReference type="Proteomes" id="UP001418637"/>
    </source>
</evidence>
<evidence type="ECO:0000313" key="2">
    <source>
        <dbReference type="EMBL" id="MEN3931341.1"/>
    </source>
</evidence>
<evidence type="ECO:0000256" key="1">
    <source>
        <dbReference type="SAM" id="MobiDB-lite"/>
    </source>
</evidence>
<sequence>MAEIINLRQVRKRKEKTEKEAKAEQNRILFGRTKAEREKAKLLEEKAAKFIDGHKREDKGDK</sequence>